<evidence type="ECO:0000259" key="1">
    <source>
        <dbReference type="SMART" id="SM00347"/>
    </source>
</evidence>
<sequence>MSTESPRAALAAALYDEERAGATGAVLYHAAVAAHLKINITDVSCVGVLDKEGPMTAGRLAQRVGVSRGGPVTAMIDRLESAGFLRRRRDPVDRRRVLIELVREDAYQRLQRSLGGLTGRYTELIGGYTEDELRLLLDFSRRTNEILHEQTTALQADR</sequence>
<name>A0ABW2CD77_9ACTN</name>
<keyword evidence="3" id="KW-1185">Reference proteome</keyword>
<dbReference type="Pfam" id="PF01047">
    <property type="entry name" value="MarR"/>
    <property type="match status" value="1"/>
</dbReference>
<dbReference type="EMBL" id="JBHSXS010000002">
    <property type="protein sequence ID" value="MFC6879145.1"/>
    <property type="molecule type" value="Genomic_DNA"/>
</dbReference>
<dbReference type="PANTHER" id="PTHR33164">
    <property type="entry name" value="TRANSCRIPTIONAL REGULATOR, MARR FAMILY"/>
    <property type="match status" value="1"/>
</dbReference>
<accession>A0ABW2CD77</accession>
<dbReference type="InterPro" id="IPR000835">
    <property type="entry name" value="HTH_MarR-typ"/>
</dbReference>
<dbReference type="InterPro" id="IPR036390">
    <property type="entry name" value="WH_DNA-bd_sf"/>
</dbReference>
<proteinExistence type="predicted"/>
<organism evidence="2 3">
    <name type="scientific">Actinomadura yumaensis</name>
    <dbReference type="NCBI Taxonomy" id="111807"/>
    <lineage>
        <taxon>Bacteria</taxon>
        <taxon>Bacillati</taxon>
        <taxon>Actinomycetota</taxon>
        <taxon>Actinomycetes</taxon>
        <taxon>Streptosporangiales</taxon>
        <taxon>Thermomonosporaceae</taxon>
        <taxon>Actinomadura</taxon>
    </lineage>
</organism>
<evidence type="ECO:0000313" key="3">
    <source>
        <dbReference type="Proteomes" id="UP001596380"/>
    </source>
</evidence>
<protein>
    <submittedName>
        <fullName evidence="2">MarR family transcriptional regulator</fullName>
    </submittedName>
</protein>
<gene>
    <name evidence="2" type="ORF">ACFQKB_05125</name>
</gene>
<dbReference type="InterPro" id="IPR039422">
    <property type="entry name" value="MarR/SlyA-like"/>
</dbReference>
<feature type="domain" description="HTH marR-type" evidence="1">
    <location>
        <begin position="31"/>
        <end position="133"/>
    </location>
</feature>
<dbReference type="InterPro" id="IPR036388">
    <property type="entry name" value="WH-like_DNA-bd_sf"/>
</dbReference>
<comment type="caution">
    <text evidence="2">The sequence shown here is derived from an EMBL/GenBank/DDBJ whole genome shotgun (WGS) entry which is preliminary data.</text>
</comment>
<reference evidence="3" key="1">
    <citation type="journal article" date="2019" name="Int. J. Syst. Evol. Microbiol.">
        <title>The Global Catalogue of Microorganisms (GCM) 10K type strain sequencing project: providing services to taxonomists for standard genome sequencing and annotation.</title>
        <authorList>
            <consortium name="The Broad Institute Genomics Platform"/>
            <consortium name="The Broad Institute Genome Sequencing Center for Infectious Disease"/>
            <person name="Wu L."/>
            <person name="Ma J."/>
        </authorList>
    </citation>
    <scope>NUCLEOTIDE SEQUENCE [LARGE SCALE GENOMIC DNA]</scope>
    <source>
        <strain evidence="3">JCM 3369</strain>
    </source>
</reference>
<dbReference type="SMART" id="SM00347">
    <property type="entry name" value="HTH_MARR"/>
    <property type="match status" value="1"/>
</dbReference>
<dbReference type="SUPFAM" id="SSF46785">
    <property type="entry name" value="Winged helix' DNA-binding domain"/>
    <property type="match status" value="1"/>
</dbReference>
<dbReference type="Gene3D" id="1.10.10.10">
    <property type="entry name" value="Winged helix-like DNA-binding domain superfamily/Winged helix DNA-binding domain"/>
    <property type="match status" value="1"/>
</dbReference>
<dbReference type="PANTHER" id="PTHR33164:SF106">
    <property type="entry name" value="TRANSCRIPTIONAL REGULATORY PROTEIN"/>
    <property type="match status" value="1"/>
</dbReference>
<dbReference type="Proteomes" id="UP001596380">
    <property type="component" value="Unassembled WGS sequence"/>
</dbReference>
<dbReference type="RefSeq" id="WP_206681356.1">
    <property type="nucleotide sequence ID" value="NZ_JBHSXE010000001.1"/>
</dbReference>
<evidence type="ECO:0000313" key="2">
    <source>
        <dbReference type="EMBL" id="MFC6879145.1"/>
    </source>
</evidence>